<keyword evidence="1" id="KW-0472">Membrane</keyword>
<comment type="caution">
    <text evidence="2">The sequence shown here is derived from an EMBL/GenBank/DDBJ whole genome shotgun (WGS) entry which is preliminary data.</text>
</comment>
<dbReference type="PANTHER" id="PTHR31170:SF25">
    <property type="entry name" value="BNAA09G04570D PROTEIN"/>
    <property type="match status" value="1"/>
</dbReference>
<dbReference type="InterPro" id="IPR004158">
    <property type="entry name" value="DUF247_pln"/>
</dbReference>
<keyword evidence="1" id="KW-1133">Transmembrane helix</keyword>
<dbReference type="EMBL" id="JBJKBG010000003">
    <property type="protein sequence ID" value="KAL3745393.1"/>
    <property type="molecule type" value="Genomic_DNA"/>
</dbReference>
<proteinExistence type="predicted"/>
<reference evidence="2 3" key="1">
    <citation type="submission" date="2024-11" db="EMBL/GenBank/DDBJ databases">
        <title>Chromosome-level genome assembly of Eucalyptus globulus Labill. provides insights into its genome evolution.</title>
        <authorList>
            <person name="Li X."/>
        </authorList>
    </citation>
    <scope>NUCLEOTIDE SEQUENCE [LARGE SCALE GENOMIC DNA]</scope>
    <source>
        <strain evidence="2">CL2024</strain>
        <tissue evidence="2">Fresh tender leaves</tissue>
    </source>
</reference>
<dbReference type="AlphaFoldDB" id="A0ABD3L1B3"/>
<evidence type="ECO:0000313" key="3">
    <source>
        <dbReference type="Proteomes" id="UP001634007"/>
    </source>
</evidence>
<feature type="transmembrane region" description="Helical" evidence="1">
    <location>
        <begin position="361"/>
        <end position="387"/>
    </location>
</feature>
<keyword evidence="3" id="KW-1185">Reference proteome</keyword>
<dbReference type="Pfam" id="PF03140">
    <property type="entry name" value="DUF247"/>
    <property type="match status" value="2"/>
</dbReference>
<sequence length="392" mass="45844">MAGAGTSASEDHLSELAISIRRRFEGLSLPSDCCIFTVPKRLRQTNEEAYTPRVVAIGPYHRHNPSLMLMEDHKLLYLRNFLRHDQNYRLEHYIQRVKSWEYDARNCFDKPINLDSNHFTEMILLDGIFVIQLLLMYRHPQKMLYDQIFGNPWILTDVRRDMTLLENQIPFFIIQRLFEMALGTHQQDMPELLELVCQFFKTVTMVERLLDLAMASEVKHFVHAISLSFLTSVSKDLDKSNRETKFPRAQRSWTEPLFRNMIAFEQCYHQKDKYLIDYMTFMESLVDTPGDAKLLIDEGIIDNWLSNKESAMQIINSFGVGAKVSVDFYFNNLSHELINHCHRPYNKWKATFKRDYCSSPWVVISVIAAVLLLLLTVVQTVCSVISLKNLPF</sequence>
<dbReference type="PANTHER" id="PTHR31170">
    <property type="entry name" value="BNAC04G53230D PROTEIN"/>
    <property type="match status" value="1"/>
</dbReference>
<name>A0ABD3L1B3_EUCGL</name>
<evidence type="ECO:0000313" key="2">
    <source>
        <dbReference type="EMBL" id="KAL3745393.1"/>
    </source>
</evidence>
<evidence type="ECO:0000256" key="1">
    <source>
        <dbReference type="SAM" id="Phobius"/>
    </source>
</evidence>
<dbReference type="Proteomes" id="UP001634007">
    <property type="component" value="Unassembled WGS sequence"/>
</dbReference>
<accession>A0ABD3L1B3</accession>
<protein>
    <submittedName>
        <fullName evidence="2">Uncharacterized protein</fullName>
    </submittedName>
</protein>
<gene>
    <name evidence="2" type="ORF">ACJRO7_014492</name>
</gene>
<keyword evidence="1" id="KW-0812">Transmembrane</keyword>
<organism evidence="2 3">
    <name type="scientific">Eucalyptus globulus</name>
    <name type="common">Tasmanian blue gum</name>
    <dbReference type="NCBI Taxonomy" id="34317"/>
    <lineage>
        <taxon>Eukaryota</taxon>
        <taxon>Viridiplantae</taxon>
        <taxon>Streptophyta</taxon>
        <taxon>Embryophyta</taxon>
        <taxon>Tracheophyta</taxon>
        <taxon>Spermatophyta</taxon>
        <taxon>Magnoliopsida</taxon>
        <taxon>eudicotyledons</taxon>
        <taxon>Gunneridae</taxon>
        <taxon>Pentapetalae</taxon>
        <taxon>rosids</taxon>
        <taxon>malvids</taxon>
        <taxon>Myrtales</taxon>
        <taxon>Myrtaceae</taxon>
        <taxon>Myrtoideae</taxon>
        <taxon>Eucalypteae</taxon>
        <taxon>Eucalyptus</taxon>
    </lineage>
</organism>